<keyword evidence="3" id="KW-0732">Signal</keyword>
<name>A0A9W4WD73_9PEZI</name>
<dbReference type="GO" id="GO:0016787">
    <property type="term" value="F:hydrolase activity"/>
    <property type="evidence" value="ECO:0007669"/>
    <property type="project" value="UniProtKB-KW"/>
</dbReference>
<accession>A0A9W4WD73</accession>
<evidence type="ECO:0000256" key="2">
    <source>
        <dbReference type="ARBA" id="ARBA00022801"/>
    </source>
</evidence>
<feature type="domain" description="Carboxylesterase type B" evidence="4">
    <location>
        <begin position="36"/>
        <end position="268"/>
    </location>
</feature>
<keyword evidence="2 3" id="KW-0378">Hydrolase</keyword>
<comment type="caution">
    <text evidence="5">The sequence shown here is derived from an EMBL/GenBank/DDBJ whole genome shotgun (WGS) entry which is preliminary data.</text>
</comment>
<evidence type="ECO:0000256" key="1">
    <source>
        <dbReference type="ARBA" id="ARBA00005964"/>
    </source>
</evidence>
<organism evidence="5 6">
    <name type="scientific">Colletotrichum noveboracense</name>
    <dbReference type="NCBI Taxonomy" id="2664923"/>
    <lineage>
        <taxon>Eukaryota</taxon>
        <taxon>Fungi</taxon>
        <taxon>Dikarya</taxon>
        <taxon>Ascomycota</taxon>
        <taxon>Pezizomycotina</taxon>
        <taxon>Sordariomycetes</taxon>
        <taxon>Hypocreomycetidae</taxon>
        <taxon>Glomerellales</taxon>
        <taxon>Glomerellaceae</taxon>
        <taxon>Colletotrichum</taxon>
        <taxon>Colletotrichum gloeosporioides species complex</taxon>
    </lineage>
</organism>
<keyword evidence="6" id="KW-1185">Reference proteome</keyword>
<feature type="signal peptide" evidence="3">
    <location>
        <begin position="1"/>
        <end position="16"/>
    </location>
</feature>
<proteinExistence type="inferred from homology"/>
<dbReference type="InterPro" id="IPR029058">
    <property type="entry name" value="AB_hydrolase_fold"/>
</dbReference>
<dbReference type="EC" id="3.1.1.-" evidence="3"/>
<dbReference type="EMBL" id="CAMGZC010001180">
    <property type="protein sequence ID" value="CAI0651837.1"/>
    <property type="molecule type" value="Genomic_DNA"/>
</dbReference>
<evidence type="ECO:0000259" key="4">
    <source>
        <dbReference type="Pfam" id="PF00135"/>
    </source>
</evidence>
<sequence length="276" mass="29523">MRHHFLLFAAAATATAKHGNDTNSPKFPAQFPSPFPIATISSGVVQGLATSLPDAPHVVNKFLGIPYAAPPVRFALPQAPEPWMSPLNATAFGASCYQNFVNNSVATRPEVTEALYNNPPAPESEDCLKINVFAPANRSRRNNSSRAVLVFIPGGAFQIGNGRADLSAFAAYENIVAVAFNYRNNIFGFPASSQIPVTERNLGLYDQRLALDWVQKNIAAFGGDPSKVTIWGHSAGATSVDYLLRSYGENDTTPVPFRGAIMLSGQSTFGLAAASY</sequence>
<dbReference type="Proteomes" id="UP001152533">
    <property type="component" value="Unassembled WGS sequence"/>
</dbReference>
<gene>
    <name evidence="5" type="ORF">CGXH109_LOCUS110779</name>
</gene>
<dbReference type="InterPro" id="IPR002018">
    <property type="entry name" value="CarbesteraseB"/>
</dbReference>
<protein>
    <recommendedName>
        <fullName evidence="3">Carboxylic ester hydrolase</fullName>
        <ecNumber evidence="3">3.1.1.-</ecNumber>
    </recommendedName>
</protein>
<comment type="similarity">
    <text evidence="1 3">Belongs to the type-B carboxylesterase/lipase family.</text>
</comment>
<dbReference type="Gene3D" id="3.40.50.1820">
    <property type="entry name" value="alpha/beta hydrolase"/>
    <property type="match status" value="1"/>
</dbReference>
<dbReference type="Pfam" id="PF00135">
    <property type="entry name" value="COesterase"/>
    <property type="match status" value="1"/>
</dbReference>
<dbReference type="SUPFAM" id="SSF53474">
    <property type="entry name" value="alpha/beta-Hydrolases"/>
    <property type="match status" value="1"/>
</dbReference>
<evidence type="ECO:0000313" key="5">
    <source>
        <dbReference type="EMBL" id="CAI0651837.1"/>
    </source>
</evidence>
<dbReference type="PROSITE" id="PS00122">
    <property type="entry name" value="CARBOXYLESTERASE_B_1"/>
    <property type="match status" value="1"/>
</dbReference>
<feature type="non-terminal residue" evidence="5">
    <location>
        <position position="1"/>
    </location>
</feature>
<dbReference type="InterPro" id="IPR019826">
    <property type="entry name" value="Carboxylesterase_B_AS"/>
</dbReference>
<feature type="chain" id="PRO_5041017010" description="Carboxylic ester hydrolase" evidence="3">
    <location>
        <begin position="17"/>
        <end position="276"/>
    </location>
</feature>
<dbReference type="PANTHER" id="PTHR11559">
    <property type="entry name" value="CARBOXYLESTERASE"/>
    <property type="match status" value="1"/>
</dbReference>
<dbReference type="AlphaFoldDB" id="A0A9W4WD73"/>
<evidence type="ECO:0000256" key="3">
    <source>
        <dbReference type="RuleBase" id="RU361235"/>
    </source>
</evidence>
<reference evidence="5" key="1">
    <citation type="submission" date="2022-08" db="EMBL/GenBank/DDBJ databases">
        <authorList>
            <person name="Giroux E."/>
            <person name="Giroux E."/>
        </authorList>
    </citation>
    <scope>NUCLEOTIDE SEQUENCE</scope>
    <source>
        <strain evidence="5">H1091258</strain>
    </source>
</reference>
<dbReference type="InterPro" id="IPR050309">
    <property type="entry name" value="Type-B_Carboxylest/Lipase"/>
</dbReference>
<evidence type="ECO:0000313" key="6">
    <source>
        <dbReference type="Proteomes" id="UP001152533"/>
    </source>
</evidence>